<dbReference type="RefSeq" id="WP_121877487.1">
    <property type="nucleotide sequence ID" value="NZ_REFJ01000005.1"/>
</dbReference>
<dbReference type="AlphaFoldDB" id="A0A3M0A207"/>
<feature type="transmembrane region" description="Helical" evidence="1">
    <location>
        <begin position="93"/>
        <end position="114"/>
    </location>
</feature>
<organism evidence="2 3">
    <name type="scientific">Umboniibacter marinipuniceus</name>
    <dbReference type="NCBI Taxonomy" id="569599"/>
    <lineage>
        <taxon>Bacteria</taxon>
        <taxon>Pseudomonadati</taxon>
        <taxon>Pseudomonadota</taxon>
        <taxon>Gammaproteobacteria</taxon>
        <taxon>Cellvibrionales</taxon>
        <taxon>Cellvibrionaceae</taxon>
        <taxon>Umboniibacter</taxon>
    </lineage>
</organism>
<reference evidence="2 3" key="1">
    <citation type="submission" date="2018-10" db="EMBL/GenBank/DDBJ databases">
        <title>Genomic Encyclopedia of Type Strains, Phase IV (KMG-IV): sequencing the most valuable type-strain genomes for metagenomic binning, comparative biology and taxonomic classification.</title>
        <authorList>
            <person name="Goeker M."/>
        </authorList>
    </citation>
    <scope>NUCLEOTIDE SEQUENCE [LARGE SCALE GENOMIC DNA]</scope>
    <source>
        <strain evidence="2 3">DSM 25080</strain>
    </source>
</reference>
<comment type="caution">
    <text evidence="2">The sequence shown here is derived from an EMBL/GenBank/DDBJ whole genome shotgun (WGS) entry which is preliminary data.</text>
</comment>
<dbReference type="EMBL" id="REFJ01000005">
    <property type="protein sequence ID" value="RMA78850.1"/>
    <property type="molecule type" value="Genomic_DNA"/>
</dbReference>
<keyword evidence="1" id="KW-0472">Membrane</keyword>
<accession>A0A3M0A207</accession>
<protein>
    <submittedName>
        <fullName evidence="2">Uncharacterized protein DUF2721</fullName>
    </submittedName>
</protein>
<gene>
    <name evidence="2" type="ORF">DFR27_2189</name>
</gene>
<keyword evidence="3" id="KW-1185">Reference proteome</keyword>
<sequence length="140" mass="15701">MIEHQLDLTTPALLFPAISLLLLAYTNRFLTLAQLLRQVRRQSIDFSHFSGAQQVKNLRFRVLLIRWMQFLGVAAFLLCTATMLALYLSAAGVASLLFLGSLITLCGSLIFSMWEIHISMVAINLELEGLERESAESREG</sequence>
<dbReference type="Proteomes" id="UP000267187">
    <property type="component" value="Unassembled WGS sequence"/>
</dbReference>
<proteinExistence type="predicted"/>
<feature type="transmembrane region" description="Helical" evidence="1">
    <location>
        <begin position="12"/>
        <end position="31"/>
    </location>
</feature>
<dbReference type="Pfam" id="PF11026">
    <property type="entry name" value="DUF2721"/>
    <property type="match status" value="1"/>
</dbReference>
<dbReference type="OrthoDB" id="9813525at2"/>
<evidence type="ECO:0000313" key="3">
    <source>
        <dbReference type="Proteomes" id="UP000267187"/>
    </source>
</evidence>
<evidence type="ECO:0000313" key="2">
    <source>
        <dbReference type="EMBL" id="RMA78850.1"/>
    </source>
</evidence>
<feature type="transmembrane region" description="Helical" evidence="1">
    <location>
        <begin position="63"/>
        <end position="87"/>
    </location>
</feature>
<keyword evidence="1" id="KW-1133">Transmembrane helix</keyword>
<evidence type="ECO:0000256" key="1">
    <source>
        <dbReference type="SAM" id="Phobius"/>
    </source>
</evidence>
<keyword evidence="1" id="KW-0812">Transmembrane</keyword>
<dbReference type="InterPro" id="IPR021279">
    <property type="entry name" value="DUF2721"/>
</dbReference>
<name>A0A3M0A207_9GAMM</name>